<gene>
    <name evidence="3" type="ORF">MNOR_LOCUS27666</name>
</gene>
<comment type="caution">
    <text evidence="3">The sequence shown here is derived from an EMBL/GenBank/DDBJ whole genome shotgun (WGS) entry which is preliminary data.</text>
</comment>
<dbReference type="AlphaFoldDB" id="A0AAV2RP23"/>
<keyword evidence="1" id="KW-1133">Transmembrane helix</keyword>
<sequence length="365" mass="41336">MNFLAQWVGLAFLAALTSSMSIDTGCIAKNENEPILHGSQTHITAWIGGPDEKLTLTLEYGRGFPHFWDHIEVKHGGIEMKKYRDNKEETSEQNSFTEYLNYGWVDLDFTVEEKYKLKFKSQNENHEFTGEKEMSITKFSVEGSNITLNCRIDAVYWKVEGDIVIIPLQSNVINVFSLYSKHNFQPTLAAGNSSVELGFEDNSINDIQRYNAIHQIPLPRYKEHIVKINCTAYQYCTYTVGIDGNEKKYKKKFLQEYTSLAINGNGNEFFVKLNRSTPDKVHSDIATTPAPLPEKFIDGSTIAIIVMGVLLVVILPTTAFVVLKLSNKQNNKLATDLFEEMKPMIRGDQLSRHSSITRTSTPSVL</sequence>
<reference evidence="3 4" key="1">
    <citation type="submission" date="2024-05" db="EMBL/GenBank/DDBJ databases">
        <authorList>
            <person name="Wallberg A."/>
        </authorList>
    </citation>
    <scope>NUCLEOTIDE SEQUENCE [LARGE SCALE GENOMIC DNA]</scope>
</reference>
<keyword evidence="1" id="KW-0812">Transmembrane</keyword>
<organism evidence="3 4">
    <name type="scientific">Meganyctiphanes norvegica</name>
    <name type="common">Northern krill</name>
    <name type="synonym">Thysanopoda norvegica</name>
    <dbReference type="NCBI Taxonomy" id="48144"/>
    <lineage>
        <taxon>Eukaryota</taxon>
        <taxon>Metazoa</taxon>
        <taxon>Ecdysozoa</taxon>
        <taxon>Arthropoda</taxon>
        <taxon>Crustacea</taxon>
        <taxon>Multicrustacea</taxon>
        <taxon>Malacostraca</taxon>
        <taxon>Eumalacostraca</taxon>
        <taxon>Eucarida</taxon>
        <taxon>Euphausiacea</taxon>
        <taxon>Euphausiidae</taxon>
        <taxon>Meganyctiphanes</taxon>
    </lineage>
</organism>
<feature type="non-terminal residue" evidence="3">
    <location>
        <position position="365"/>
    </location>
</feature>
<keyword evidence="4" id="KW-1185">Reference proteome</keyword>
<keyword evidence="2" id="KW-0732">Signal</keyword>
<keyword evidence="1" id="KW-0472">Membrane</keyword>
<evidence type="ECO:0000313" key="3">
    <source>
        <dbReference type="EMBL" id="CAL4135519.1"/>
    </source>
</evidence>
<feature type="signal peptide" evidence="2">
    <location>
        <begin position="1"/>
        <end position="19"/>
    </location>
</feature>
<dbReference type="EMBL" id="CAXKWB010029460">
    <property type="protein sequence ID" value="CAL4135519.1"/>
    <property type="molecule type" value="Genomic_DNA"/>
</dbReference>
<evidence type="ECO:0000256" key="1">
    <source>
        <dbReference type="SAM" id="Phobius"/>
    </source>
</evidence>
<proteinExistence type="predicted"/>
<evidence type="ECO:0000313" key="4">
    <source>
        <dbReference type="Proteomes" id="UP001497623"/>
    </source>
</evidence>
<protein>
    <submittedName>
        <fullName evidence="3">Uncharacterized protein</fullName>
    </submittedName>
</protein>
<evidence type="ECO:0000256" key="2">
    <source>
        <dbReference type="SAM" id="SignalP"/>
    </source>
</evidence>
<dbReference type="Proteomes" id="UP001497623">
    <property type="component" value="Unassembled WGS sequence"/>
</dbReference>
<feature type="transmembrane region" description="Helical" evidence="1">
    <location>
        <begin position="302"/>
        <end position="323"/>
    </location>
</feature>
<name>A0AAV2RP23_MEGNR</name>
<accession>A0AAV2RP23</accession>
<feature type="chain" id="PRO_5043875678" evidence="2">
    <location>
        <begin position="20"/>
        <end position="365"/>
    </location>
</feature>